<dbReference type="Pfam" id="PF12271">
    <property type="entry name" value="Chs7"/>
    <property type="match status" value="1"/>
</dbReference>
<comment type="subcellular location">
    <subcellularLocation>
        <location evidence="1">Endoplasmic reticulum membrane</location>
        <topology evidence="1">Multi-pass membrane protein</topology>
    </subcellularLocation>
</comment>
<evidence type="ECO:0000256" key="7">
    <source>
        <dbReference type="ARBA" id="ARBA00022927"/>
    </source>
</evidence>
<dbReference type="eggNOG" id="ENOG502QRVH">
    <property type="taxonomic scope" value="Eukaryota"/>
</dbReference>
<name>U1GIS1_ENDPU</name>
<organism evidence="13 14">
    <name type="scientific">Endocarpon pusillum (strain Z07020 / HMAS-L-300199)</name>
    <name type="common">Lichen-forming fungus</name>
    <dbReference type="NCBI Taxonomy" id="1263415"/>
    <lineage>
        <taxon>Eukaryota</taxon>
        <taxon>Fungi</taxon>
        <taxon>Dikarya</taxon>
        <taxon>Ascomycota</taxon>
        <taxon>Pezizomycotina</taxon>
        <taxon>Eurotiomycetes</taxon>
        <taxon>Chaetothyriomycetidae</taxon>
        <taxon>Verrucariales</taxon>
        <taxon>Verrucariaceae</taxon>
        <taxon>Endocarpon</taxon>
    </lineage>
</organism>
<keyword evidence="6" id="KW-0256">Endoplasmic reticulum</keyword>
<proteinExistence type="inferred from homology"/>
<evidence type="ECO:0000256" key="12">
    <source>
        <dbReference type="SAM" id="Phobius"/>
    </source>
</evidence>
<keyword evidence="4" id="KW-0813">Transport</keyword>
<evidence type="ECO:0000256" key="2">
    <source>
        <dbReference type="ARBA" id="ARBA00009274"/>
    </source>
</evidence>
<evidence type="ECO:0000256" key="6">
    <source>
        <dbReference type="ARBA" id="ARBA00022824"/>
    </source>
</evidence>
<keyword evidence="10" id="KW-0961">Cell wall biogenesis/degradation</keyword>
<keyword evidence="8 12" id="KW-1133">Transmembrane helix</keyword>
<feature type="transmembrane region" description="Helical" evidence="12">
    <location>
        <begin position="254"/>
        <end position="275"/>
    </location>
</feature>
<sequence>MPFGDFSTICAQASIPLCGLVGPGTSVSSTSSTGIMATCYARSIELANTIIFQGATDTMHILALGMTIIMVLHVRSKFTAVGRKEITTFFYIYMLLTVISLILDAGVIAPGSASIYPYFAAIQNGLSSALCTCLLINGFVGFQLYEDGTTLSVWLLRLASLGMFVISFAVSLLTFKGWAGLGPMNTTGLFVVLYLVNGIELLIYVVMQVILVANTLQDRWPLGDIAFGVCLFVIGQVMLYTFSQKICENVQHYLDGLFFATVCNLLAVMMVYKYWDSITKEDLEFSVGTKQNNWEVKESLLPSSSSDAALLPVDDPRRTSAFEQLPPPLSSSVDYGSRNSFYQQQQQQGNNRASLSQQRTSQNLAASGLHVAGAGGYGRDRERESYREREREREVILIHPTPTHLSKPRHNLALAPSQAQAQSSTPTLSREARRPEARQDVSGTPPPDQEVQTISFRFSVLPDPTTLSCLVDTQ</sequence>
<evidence type="ECO:0000256" key="10">
    <source>
        <dbReference type="ARBA" id="ARBA00023316"/>
    </source>
</evidence>
<dbReference type="Proteomes" id="UP000019373">
    <property type="component" value="Unassembled WGS sequence"/>
</dbReference>
<evidence type="ECO:0000256" key="11">
    <source>
        <dbReference type="SAM" id="MobiDB-lite"/>
    </source>
</evidence>
<evidence type="ECO:0000256" key="4">
    <source>
        <dbReference type="ARBA" id="ARBA00022448"/>
    </source>
</evidence>
<dbReference type="OrthoDB" id="2189463at2759"/>
<reference evidence="14" key="1">
    <citation type="journal article" date="2014" name="BMC Genomics">
        <title>Genome characteristics reveal the impact of lichenization on lichen-forming fungus Endocarpon pusillum Hedwig (Verrucariales, Ascomycota).</title>
        <authorList>
            <person name="Wang Y.-Y."/>
            <person name="Liu B."/>
            <person name="Zhang X.-Y."/>
            <person name="Zhou Q.-M."/>
            <person name="Zhang T."/>
            <person name="Li H."/>
            <person name="Yu Y.-F."/>
            <person name="Zhang X.-L."/>
            <person name="Hao X.-Y."/>
            <person name="Wang M."/>
            <person name="Wang L."/>
            <person name="Wei J.-C."/>
        </authorList>
    </citation>
    <scope>NUCLEOTIDE SEQUENCE [LARGE SCALE GENOMIC DNA]</scope>
    <source>
        <strain evidence="14">Z07020 / HMAS-L-300199</strain>
    </source>
</reference>
<dbReference type="GO" id="GO:0015031">
    <property type="term" value="P:protein transport"/>
    <property type="evidence" value="ECO:0007669"/>
    <property type="project" value="UniProtKB-KW"/>
</dbReference>
<feature type="transmembrane region" description="Helical" evidence="12">
    <location>
        <begin position="50"/>
        <end position="74"/>
    </location>
</feature>
<dbReference type="InterPro" id="IPR022057">
    <property type="entry name" value="Chs7"/>
</dbReference>
<dbReference type="GO" id="GO:0051082">
    <property type="term" value="F:unfolded protein binding"/>
    <property type="evidence" value="ECO:0007669"/>
    <property type="project" value="TreeGrafter"/>
</dbReference>
<keyword evidence="7" id="KW-0653">Protein transport</keyword>
<dbReference type="GO" id="GO:0071555">
    <property type="term" value="P:cell wall organization"/>
    <property type="evidence" value="ECO:0007669"/>
    <property type="project" value="UniProtKB-KW"/>
</dbReference>
<evidence type="ECO:0000256" key="3">
    <source>
        <dbReference type="ARBA" id="ARBA00018354"/>
    </source>
</evidence>
<evidence type="ECO:0000313" key="14">
    <source>
        <dbReference type="Proteomes" id="UP000019373"/>
    </source>
</evidence>
<dbReference type="EMBL" id="KE721194">
    <property type="protein sequence ID" value="ERF71701.1"/>
    <property type="molecule type" value="Genomic_DNA"/>
</dbReference>
<evidence type="ECO:0000256" key="8">
    <source>
        <dbReference type="ARBA" id="ARBA00022989"/>
    </source>
</evidence>
<dbReference type="GeneID" id="19240521"/>
<dbReference type="PANTHER" id="PTHR35329">
    <property type="entry name" value="CHITIN SYNTHASE EXPORT CHAPERONE"/>
    <property type="match status" value="1"/>
</dbReference>
<evidence type="ECO:0000256" key="9">
    <source>
        <dbReference type="ARBA" id="ARBA00023136"/>
    </source>
</evidence>
<feature type="compositionally biased region" description="Low complexity" evidence="11">
    <location>
        <begin position="412"/>
        <end position="429"/>
    </location>
</feature>
<feature type="transmembrane region" description="Helical" evidence="12">
    <location>
        <begin position="115"/>
        <end position="142"/>
    </location>
</feature>
<dbReference type="GO" id="GO:0005789">
    <property type="term" value="C:endoplasmic reticulum membrane"/>
    <property type="evidence" value="ECO:0007669"/>
    <property type="project" value="UniProtKB-SubCell"/>
</dbReference>
<evidence type="ECO:0000256" key="1">
    <source>
        <dbReference type="ARBA" id="ARBA00004477"/>
    </source>
</evidence>
<evidence type="ECO:0000313" key="13">
    <source>
        <dbReference type="EMBL" id="ERF71701.1"/>
    </source>
</evidence>
<dbReference type="HOGENOM" id="CLU_050424_1_1_1"/>
<dbReference type="GO" id="GO:0006457">
    <property type="term" value="P:protein folding"/>
    <property type="evidence" value="ECO:0007669"/>
    <property type="project" value="TreeGrafter"/>
</dbReference>
<feature type="transmembrane region" description="Helical" evidence="12">
    <location>
        <begin position="225"/>
        <end position="242"/>
    </location>
</feature>
<dbReference type="RefSeq" id="XP_007802623.1">
    <property type="nucleotide sequence ID" value="XM_007804432.1"/>
</dbReference>
<protein>
    <recommendedName>
        <fullName evidence="3">Chitin synthase export chaperone</fullName>
    </recommendedName>
</protein>
<feature type="transmembrane region" description="Helical" evidence="12">
    <location>
        <begin position="154"/>
        <end position="175"/>
    </location>
</feature>
<keyword evidence="9 12" id="KW-0472">Membrane</keyword>
<feature type="region of interest" description="Disordered" evidence="11">
    <location>
        <begin position="368"/>
        <end position="450"/>
    </location>
</feature>
<comment type="similarity">
    <text evidence="2">Belongs to the CHS7 family.</text>
</comment>
<feature type="transmembrane region" description="Helical" evidence="12">
    <location>
        <begin position="187"/>
        <end position="213"/>
    </location>
</feature>
<dbReference type="AlphaFoldDB" id="U1GIS1"/>
<evidence type="ECO:0000256" key="5">
    <source>
        <dbReference type="ARBA" id="ARBA00022692"/>
    </source>
</evidence>
<accession>U1GIS1</accession>
<gene>
    <name evidence="13" type="ORF">EPUS_05573</name>
</gene>
<keyword evidence="14" id="KW-1185">Reference proteome</keyword>
<feature type="transmembrane region" description="Helical" evidence="12">
    <location>
        <begin position="86"/>
        <end position="109"/>
    </location>
</feature>
<feature type="compositionally biased region" description="Basic and acidic residues" evidence="11">
    <location>
        <begin position="378"/>
        <end position="396"/>
    </location>
</feature>
<dbReference type="PANTHER" id="PTHR35329:SF2">
    <property type="entry name" value="CHITIN SYNTHASE EXPORT CHAPERONE"/>
    <property type="match status" value="1"/>
</dbReference>
<keyword evidence="5 12" id="KW-0812">Transmembrane</keyword>
<feature type="compositionally biased region" description="Basic and acidic residues" evidence="11">
    <location>
        <begin position="430"/>
        <end position="439"/>
    </location>
</feature>